<evidence type="ECO:0000259" key="4">
    <source>
        <dbReference type="Pfam" id="PF00080"/>
    </source>
</evidence>
<feature type="signal peptide" evidence="3">
    <location>
        <begin position="1"/>
        <end position="23"/>
    </location>
</feature>
<dbReference type="RefSeq" id="WP_434026874.1">
    <property type="nucleotide sequence ID" value="NZ_BNBA01000035.1"/>
</dbReference>
<comment type="cofactor">
    <cofactor evidence="2">
        <name>Zn(2+)</name>
        <dbReference type="ChEBI" id="CHEBI:29105"/>
    </cofactor>
    <text evidence="2">Binds 1 zinc ion per subunit.</text>
</comment>
<evidence type="ECO:0000313" key="6">
    <source>
        <dbReference type="Proteomes" id="UP000623958"/>
    </source>
</evidence>
<dbReference type="PROSITE" id="PS51257">
    <property type="entry name" value="PROKAR_LIPOPROTEIN"/>
    <property type="match status" value="1"/>
</dbReference>
<reference evidence="5" key="1">
    <citation type="journal article" date="2014" name="Int. J. Syst. Evol. Microbiol.">
        <title>Complete genome sequence of Corynebacterium casei LMG S-19264T (=DSM 44701T), isolated from a smear-ripened cheese.</title>
        <authorList>
            <consortium name="US DOE Joint Genome Institute (JGI-PGF)"/>
            <person name="Walter F."/>
            <person name="Albersmeier A."/>
            <person name="Kalinowski J."/>
            <person name="Ruckert C."/>
        </authorList>
    </citation>
    <scope>NUCLEOTIDE SEQUENCE</scope>
    <source>
        <strain evidence="5">JCM 13306</strain>
    </source>
</reference>
<comment type="caution">
    <text evidence="5">The sequence shown here is derived from an EMBL/GenBank/DDBJ whole genome shotgun (WGS) entry which is preliminary data.</text>
</comment>
<dbReference type="SUPFAM" id="SSF49329">
    <property type="entry name" value="Cu,Zn superoxide dismutase-like"/>
    <property type="match status" value="1"/>
</dbReference>
<dbReference type="GO" id="GO:0004784">
    <property type="term" value="F:superoxide dismutase activity"/>
    <property type="evidence" value="ECO:0007669"/>
    <property type="project" value="UniProtKB-EC"/>
</dbReference>
<keyword evidence="2" id="KW-0479">Metal-binding</keyword>
<gene>
    <name evidence="5" type="primary">yojM</name>
    <name evidence="5" type="ORF">GCM10009090_32770</name>
</gene>
<comment type="cofactor">
    <cofactor evidence="2">
        <name>Cu cation</name>
        <dbReference type="ChEBI" id="CHEBI:23378"/>
    </cofactor>
    <text evidence="2">Binds 1 copper ion per subunit.</text>
</comment>
<dbReference type="EMBL" id="BNBA01000035">
    <property type="protein sequence ID" value="GHH59120.1"/>
    <property type="molecule type" value="Genomic_DNA"/>
</dbReference>
<dbReference type="InterPro" id="IPR018152">
    <property type="entry name" value="SOD_Cu/Zn_BS"/>
</dbReference>
<evidence type="ECO:0000256" key="2">
    <source>
        <dbReference type="RuleBase" id="RU000393"/>
    </source>
</evidence>
<keyword evidence="6" id="KW-1185">Reference proteome</keyword>
<comment type="function">
    <text evidence="2">Destroys radicals which are normally produced within the cells and which are toxic to biological systems.</text>
</comment>
<dbReference type="AlphaFoldDB" id="A0A919KJU6"/>
<keyword evidence="2" id="KW-0862">Zinc</keyword>
<dbReference type="Proteomes" id="UP000623958">
    <property type="component" value="Unassembled WGS sequence"/>
</dbReference>
<evidence type="ECO:0000256" key="3">
    <source>
        <dbReference type="SAM" id="SignalP"/>
    </source>
</evidence>
<dbReference type="InterPro" id="IPR024134">
    <property type="entry name" value="SOD_Cu/Zn_/chaperone"/>
</dbReference>
<dbReference type="PROSITE" id="PS00332">
    <property type="entry name" value="SOD_CU_ZN_2"/>
    <property type="match status" value="1"/>
</dbReference>
<dbReference type="EC" id="1.15.1.1" evidence="2"/>
<dbReference type="PANTHER" id="PTHR10003">
    <property type="entry name" value="SUPEROXIDE DISMUTASE CU-ZN -RELATED"/>
    <property type="match status" value="1"/>
</dbReference>
<dbReference type="Pfam" id="PF00080">
    <property type="entry name" value="Sod_Cu"/>
    <property type="match status" value="1"/>
</dbReference>
<organism evidence="5 6">
    <name type="scientific">Xanthomonas boreopolis</name>
    <dbReference type="NCBI Taxonomy" id="86183"/>
    <lineage>
        <taxon>Bacteria</taxon>
        <taxon>Pseudomonadati</taxon>
        <taxon>Pseudomonadota</taxon>
        <taxon>Gammaproteobacteria</taxon>
        <taxon>Lysobacterales</taxon>
        <taxon>Lysobacteraceae</taxon>
        <taxon>Xanthomonas</taxon>
    </lineage>
</organism>
<dbReference type="Gene3D" id="2.60.40.200">
    <property type="entry name" value="Superoxide dismutase, copper/zinc binding domain"/>
    <property type="match status" value="1"/>
</dbReference>
<dbReference type="InterPro" id="IPR036423">
    <property type="entry name" value="SOD-like_Cu/Zn_dom_sf"/>
</dbReference>
<accession>A0A919KJU6</accession>
<dbReference type="InterPro" id="IPR001424">
    <property type="entry name" value="SOD_Cu_Zn_dom"/>
</dbReference>
<protein>
    <recommendedName>
        <fullName evidence="2">Superoxide dismutase [Cu-Zn]</fullName>
        <ecNumber evidence="2">1.15.1.1</ecNumber>
    </recommendedName>
</protein>
<dbReference type="CDD" id="cd00305">
    <property type="entry name" value="Cu-Zn_Superoxide_Dismutase"/>
    <property type="match status" value="1"/>
</dbReference>
<comment type="catalytic activity">
    <reaction evidence="2">
        <text>2 superoxide + 2 H(+) = H2O2 + O2</text>
        <dbReference type="Rhea" id="RHEA:20696"/>
        <dbReference type="ChEBI" id="CHEBI:15378"/>
        <dbReference type="ChEBI" id="CHEBI:15379"/>
        <dbReference type="ChEBI" id="CHEBI:16240"/>
        <dbReference type="ChEBI" id="CHEBI:18421"/>
        <dbReference type="EC" id="1.15.1.1"/>
    </reaction>
</comment>
<reference evidence="5" key="2">
    <citation type="submission" date="2020-09" db="EMBL/GenBank/DDBJ databases">
        <authorList>
            <person name="Sun Q."/>
            <person name="Ohkuma M."/>
        </authorList>
    </citation>
    <scope>NUCLEOTIDE SEQUENCE</scope>
    <source>
        <strain evidence="5">JCM 13306</strain>
    </source>
</reference>
<comment type="similarity">
    <text evidence="1 2">Belongs to the Cu-Zn superoxide dismutase family.</text>
</comment>
<keyword evidence="2" id="KW-0560">Oxidoreductase</keyword>
<sequence>MRHRTHAIAGAAVLALLGGCSSAPPPTPAPPPATTVVPKVQRAEAALASASGSLVSGRVVLLPAVQGLRITGTIGGLRPGRSYGFHVHERGDCSAVDASSAGAHFNPTAAPHGRPGAAPHHLGDMDNLVADDEGVAQLDRVLPGLSLGTGRADDILGKAIVVHADPDDYRSQPAGNSGVRLACGVIRAASR</sequence>
<proteinExistence type="inferred from homology"/>
<keyword evidence="2" id="KW-0186">Copper</keyword>
<evidence type="ECO:0000313" key="5">
    <source>
        <dbReference type="EMBL" id="GHH59120.1"/>
    </source>
</evidence>
<name>A0A919KJU6_9XANT</name>
<feature type="chain" id="PRO_5036904794" description="Superoxide dismutase [Cu-Zn]" evidence="3">
    <location>
        <begin position="24"/>
        <end position="191"/>
    </location>
</feature>
<dbReference type="PROSITE" id="PS00087">
    <property type="entry name" value="SOD_CU_ZN_1"/>
    <property type="match status" value="1"/>
</dbReference>
<keyword evidence="3" id="KW-0732">Signal</keyword>
<evidence type="ECO:0000256" key="1">
    <source>
        <dbReference type="ARBA" id="ARBA00010457"/>
    </source>
</evidence>
<dbReference type="PRINTS" id="PR00068">
    <property type="entry name" value="CUZNDISMTASE"/>
</dbReference>
<dbReference type="GO" id="GO:0005507">
    <property type="term" value="F:copper ion binding"/>
    <property type="evidence" value="ECO:0007669"/>
    <property type="project" value="InterPro"/>
</dbReference>
<feature type="domain" description="Superoxide dismutase copper/zinc binding" evidence="4">
    <location>
        <begin position="56"/>
        <end position="186"/>
    </location>
</feature>